<evidence type="ECO:0000256" key="1">
    <source>
        <dbReference type="SAM" id="MobiDB-lite"/>
    </source>
</evidence>
<protein>
    <submittedName>
        <fullName evidence="2">Uncharacterized protein</fullName>
    </submittedName>
</protein>
<gene>
    <name evidence="2" type="ORF">UFOVP1670_8</name>
</gene>
<sequence length="175" mass="19055">MPKRKRPSKPSPKPAAKPKLPEGRQPFVATDQQRNLVKTLAGYRIAQDQMALLVINPRTKAPISETTLKKIFHAELQTGYATLQVRIMAATVRNALGITEEGPDGQVKVVQQGNVTAQIWLQKTLYGAREKTDVELPPASTPDGKDTTLDDARRVAFTLALGAQMATDKATKKAG</sequence>
<proteinExistence type="predicted"/>
<evidence type="ECO:0000313" key="2">
    <source>
        <dbReference type="EMBL" id="CAB4223252.1"/>
    </source>
</evidence>
<name>A0A6J5T642_9CAUD</name>
<organism evidence="2">
    <name type="scientific">uncultured Caudovirales phage</name>
    <dbReference type="NCBI Taxonomy" id="2100421"/>
    <lineage>
        <taxon>Viruses</taxon>
        <taxon>Duplodnaviria</taxon>
        <taxon>Heunggongvirae</taxon>
        <taxon>Uroviricota</taxon>
        <taxon>Caudoviricetes</taxon>
        <taxon>Peduoviridae</taxon>
        <taxon>Maltschvirus</taxon>
        <taxon>Maltschvirus maltsch</taxon>
    </lineage>
</organism>
<feature type="region of interest" description="Disordered" evidence="1">
    <location>
        <begin position="1"/>
        <end position="27"/>
    </location>
</feature>
<dbReference type="EMBL" id="LR797531">
    <property type="protein sequence ID" value="CAB4223252.1"/>
    <property type="molecule type" value="Genomic_DNA"/>
</dbReference>
<accession>A0A6J5T642</accession>
<reference evidence="2" key="1">
    <citation type="submission" date="2020-05" db="EMBL/GenBank/DDBJ databases">
        <authorList>
            <person name="Chiriac C."/>
            <person name="Salcher M."/>
            <person name="Ghai R."/>
            <person name="Kavagutti S V."/>
        </authorList>
    </citation>
    <scope>NUCLEOTIDE SEQUENCE</scope>
</reference>